<organism evidence="1 2">
    <name type="scientific">Aeromicrobium endophyticum</name>
    <dbReference type="NCBI Taxonomy" id="2292704"/>
    <lineage>
        <taxon>Bacteria</taxon>
        <taxon>Bacillati</taxon>
        <taxon>Actinomycetota</taxon>
        <taxon>Actinomycetes</taxon>
        <taxon>Propionibacteriales</taxon>
        <taxon>Nocardioidaceae</taxon>
        <taxon>Aeromicrobium</taxon>
    </lineage>
</organism>
<reference evidence="1 2" key="1">
    <citation type="submission" date="2018-08" db="EMBL/GenBank/DDBJ databases">
        <title>Aeromicrobium sp. M2KJ-4, whole genome shotgun sequence.</title>
        <authorList>
            <person name="Tuo L."/>
        </authorList>
    </citation>
    <scope>NUCLEOTIDE SEQUENCE [LARGE SCALE GENOMIC DNA]</scope>
    <source>
        <strain evidence="1 2">M2KJ-4</strain>
    </source>
</reference>
<gene>
    <name evidence="1" type="ORF">DX116_14690</name>
</gene>
<proteinExistence type="predicted"/>
<accession>A0A371P373</accession>
<sequence>MAEIDAIETDHARIVFRGKDASRAKAFASRIEAGAAKAFDIMPRPQGVDKVFYALTWPQVDGRLYGGVAVGEADAHAYYHPFLDPSELATGQRVPTDTAGLPKATGRVGLHEGTFSRSDFVDVACHEAVHVLANQWFVNSPPIWAVEGLAQWSEGRRYLTAARGRMQAAFPQFEKVVFQGYDEFHQSSLETEFYLCSAAMYACIEDDDGLDAVMRTAQAFYGSTSPEKAEEKLGRTQKQLVADTRKWLGA</sequence>
<protein>
    <recommendedName>
        <fullName evidence="3">Peptidase MA-like domain-containing protein</fullName>
    </recommendedName>
</protein>
<dbReference type="EMBL" id="QUBR01000002">
    <property type="protein sequence ID" value="REK70387.1"/>
    <property type="molecule type" value="Genomic_DNA"/>
</dbReference>
<evidence type="ECO:0000313" key="1">
    <source>
        <dbReference type="EMBL" id="REK70387.1"/>
    </source>
</evidence>
<comment type="caution">
    <text evidence="1">The sequence shown here is derived from an EMBL/GenBank/DDBJ whole genome shotgun (WGS) entry which is preliminary data.</text>
</comment>
<name>A0A371P373_9ACTN</name>
<evidence type="ECO:0000313" key="2">
    <source>
        <dbReference type="Proteomes" id="UP000265581"/>
    </source>
</evidence>
<keyword evidence="2" id="KW-1185">Reference proteome</keyword>
<dbReference type="Proteomes" id="UP000265581">
    <property type="component" value="Unassembled WGS sequence"/>
</dbReference>
<evidence type="ECO:0008006" key="3">
    <source>
        <dbReference type="Google" id="ProtNLM"/>
    </source>
</evidence>
<dbReference type="AlphaFoldDB" id="A0A371P373"/>